<dbReference type="AlphaFoldDB" id="A0A5B7X0J2"/>
<dbReference type="EMBL" id="CP040812">
    <property type="protein sequence ID" value="QCY68178.1"/>
    <property type="molecule type" value="Genomic_DNA"/>
</dbReference>
<dbReference type="OrthoDB" id="9795306at2"/>
<evidence type="ECO:0000259" key="1">
    <source>
        <dbReference type="Pfam" id="PF06983"/>
    </source>
</evidence>
<dbReference type="Proteomes" id="UP000309016">
    <property type="component" value="Chromosome"/>
</dbReference>
<dbReference type="KEGG" id="afla:FHG64_01500"/>
<gene>
    <name evidence="2" type="ORF">FHG64_01500</name>
</gene>
<feature type="domain" description="PhnB-like" evidence="1">
    <location>
        <begin position="3"/>
        <end position="135"/>
    </location>
</feature>
<dbReference type="Gene3D" id="3.10.180.10">
    <property type="entry name" value="2,3-Dihydroxybiphenyl 1,2-Dioxygenase, domain 1"/>
    <property type="match status" value="1"/>
</dbReference>
<protein>
    <submittedName>
        <fullName evidence="2">VOC family protein</fullName>
    </submittedName>
</protein>
<dbReference type="InterPro" id="IPR028973">
    <property type="entry name" value="PhnB-like"/>
</dbReference>
<dbReference type="CDD" id="cd06588">
    <property type="entry name" value="PhnB_like"/>
    <property type="match status" value="1"/>
</dbReference>
<evidence type="ECO:0000313" key="3">
    <source>
        <dbReference type="Proteomes" id="UP000309016"/>
    </source>
</evidence>
<evidence type="ECO:0000313" key="2">
    <source>
        <dbReference type="EMBL" id="QCY68178.1"/>
    </source>
</evidence>
<dbReference type="PANTHER" id="PTHR33990">
    <property type="entry name" value="PROTEIN YJDN-RELATED"/>
    <property type="match status" value="1"/>
</dbReference>
<dbReference type="RefSeq" id="WP_139064754.1">
    <property type="nucleotide sequence ID" value="NZ_CP040812.1"/>
</dbReference>
<name>A0A5B7X0J2_9FLAO</name>
<sequence>MIKVNPYLNFQGNTEEAFNFYREVFGGEFLMLQRFRDTPDFEKLPARDHDKIMHVSLPLGQGNILMGTDSLESMNQKLHKGNNFYICISTESEAEADKVFNALSTDAKVEMELQRTFWGAYFGMLTDKFGVQWMVDHSSEEQDRDQI</sequence>
<dbReference type="SUPFAM" id="SSF54593">
    <property type="entry name" value="Glyoxalase/Bleomycin resistance protein/Dihydroxybiphenyl dioxygenase"/>
    <property type="match status" value="1"/>
</dbReference>
<proteinExistence type="predicted"/>
<organism evidence="2 3">
    <name type="scientific">Antarcticibacterium flavum</name>
    <dbReference type="NCBI Taxonomy" id="2058175"/>
    <lineage>
        <taxon>Bacteria</taxon>
        <taxon>Pseudomonadati</taxon>
        <taxon>Bacteroidota</taxon>
        <taxon>Flavobacteriia</taxon>
        <taxon>Flavobacteriales</taxon>
        <taxon>Flavobacteriaceae</taxon>
        <taxon>Antarcticibacterium</taxon>
    </lineage>
</organism>
<accession>A0A5B7X0J2</accession>
<keyword evidence="3" id="KW-1185">Reference proteome</keyword>
<reference evidence="2 3" key="1">
    <citation type="submission" date="2019-06" db="EMBL/GenBank/DDBJ databases">
        <title>Complete genome sequence of Antarcticibacterium flavum KCTC 52984T from an Antarctic marine sediment.</title>
        <authorList>
            <person name="Lee Y.M."/>
            <person name="Shin S.C."/>
        </authorList>
    </citation>
    <scope>NUCLEOTIDE SEQUENCE [LARGE SCALE GENOMIC DNA]</scope>
    <source>
        <strain evidence="2 3">KCTC 52984</strain>
    </source>
</reference>
<dbReference type="PANTHER" id="PTHR33990:SF1">
    <property type="entry name" value="PROTEIN YJDN"/>
    <property type="match status" value="1"/>
</dbReference>
<dbReference type="InterPro" id="IPR029068">
    <property type="entry name" value="Glyas_Bleomycin-R_OHBP_Dase"/>
</dbReference>
<dbReference type="Pfam" id="PF06983">
    <property type="entry name" value="3-dmu-9_3-mt"/>
    <property type="match status" value="1"/>
</dbReference>